<feature type="compositionally biased region" description="Gly residues" evidence="5">
    <location>
        <begin position="138"/>
        <end position="160"/>
    </location>
</feature>
<accession>A0AAN9URQ4</accession>
<comment type="subcellular location">
    <subcellularLocation>
        <location evidence="1">Membrane</location>
        <topology evidence="1">Single-pass membrane protein</topology>
    </subcellularLocation>
</comment>
<dbReference type="Pfam" id="PF09320">
    <property type="entry name" value="DUF1977"/>
    <property type="match status" value="1"/>
</dbReference>
<dbReference type="Pfam" id="PF00226">
    <property type="entry name" value="DnaJ"/>
    <property type="match status" value="1"/>
</dbReference>
<evidence type="ECO:0000259" key="7">
    <source>
        <dbReference type="PROSITE" id="PS50076"/>
    </source>
</evidence>
<dbReference type="CDD" id="cd06257">
    <property type="entry name" value="DnaJ"/>
    <property type="match status" value="1"/>
</dbReference>
<protein>
    <submittedName>
        <fullName evidence="8">Chaperone protein dnaJ</fullName>
    </submittedName>
</protein>
<evidence type="ECO:0000256" key="6">
    <source>
        <dbReference type="SAM" id="Phobius"/>
    </source>
</evidence>
<evidence type="ECO:0000256" key="3">
    <source>
        <dbReference type="ARBA" id="ARBA00022989"/>
    </source>
</evidence>
<sequence>MSAKASGADASSSGDGARSRDHKQGNQGRSYTPEQAAAVLRIRRCQATAFYDILGLEAVRASCSDAEIKKAYRKQSLLTHPDKNGHEHADEAFKMVSRAFGVLGDGDKRAKYDRFGTDPDSRFESARAQANSGAAGNPFGGFGGGAARRPGGPGFGGGGMWEDEISPEEMFQRFFGGGFGGPFGGGFDGGPQFVFNLGGQRGFRVHQFGGGAPRRRPRDATGGPGAAPRRETSGWETLVGLLPIVFLFLFPLLTSILSSLGGIGGGGGGVGDPGPAAPAMVFDEARPPLTLHRTTEKLGVDYYVDPEAIREWTDGQLRRLDRDAELGFSRALRRACAAEQHTKQRLLDDAQGWFLPDQDKLRVAKEYQMINCQRLDKLGIAR</sequence>
<dbReference type="SMART" id="SM00271">
    <property type="entry name" value="DnaJ"/>
    <property type="match status" value="1"/>
</dbReference>
<keyword evidence="9" id="KW-1185">Reference proteome</keyword>
<dbReference type="PANTHER" id="PTHR43908">
    <property type="entry name" value="AT29763P-RELATED"/>
    <property type="match status" value="1"/>
</dbReference>
<feature type="region of interest" description="Disordered" evidence="5">
    <location>
        <begin position="130"/>
        <end position="160"/>
    </location>
</feature>
<dbReference type="GO" id="GO:0071218">
    <property type="term" value="P:cellular response to misfolded protein"/>
    <property type="evidence" value="ECO:0007669"/>
    <property type="project" value="TreeGrafter"/>
</dbReference>
<dbReference type="PROSITE" id="PS50076">
    <property type="entry name" value="DNAJ_2"/>
    <property type="match status" value="1"/>
</dbReference>
<dbReference type="GO" id="GO:0030544">
    <property type="term" value="F:Hsp70 protein binding"/>
    <property type="evidence" value="ECO:0007669"/>
    <property type="project" value="TreeGrafter"/>
</dbReference>
<keyword evidence="2 6" id="KW-0812">Transmembrane</keyword>
<gene>
    <name evidence="8" type="primary">HLJ1</name>
    <name evidence="8" type="ORF">SLS62_004206</name>
</gene>
<keyword evidence="3 6" id="KW-1133">Transmembrane helix</keyword>
<dbReference type="FunFam" id="1.10.287.110:FF:000069">
    <property type="entry name" value="ER associated DnaJ chaperone"/>
    <property type="match status" value="1"/>
</dbReference>
<dbReference type="AlphaFoldDB" id="A0AAN9URQ4"/>
<evidence type="ECO:0000313" key="8">
    <source>
        <dbReference type="EMBL" id="KAK7753840.1"/>
    </source>
</evidence>
<organism evidence="8 9">
    <name type="scientific">Diatrype stigma</name>
    <dbReference type="NCBI Taxonomy" id="117547"/>
    <lineage>
        <taxon>Eukaryota</taxon>
        <taxon>Fungi</taxon>
        <taxon>Dikarya</taxon>
        <taxon>Ascomycota</taxon>
        <taxon>Pezizomycotina</taxon>
        <taxon>Sordariomycetes</taxon>
        <taxon>Xylariomycetidae</taxon>
        <taxon>Xylariales</taxon>
        <taxon>Diatrypaceae</taxon>
        <taxon>Diatrype</taxon>
    </lineage>
</organism>
<proteinExistence type="predicted"/>
<feature type="region of interest" description="Disordered" evidence="5">
    <location>
        <begin position="208"/>
        <end position="231"/>
    </location>
</feature>
<evidence type="ECO:0000256" key="2">
    <source>
        <dbReference type="ARBA" id="ARBA00022692"/>
    </source>
</evidence>
<evidence type="ECO:0000256" key="4">
    <source>
        <dbReference type="ARBA" id="ARBA00023136"/>
    </source>
</evidence>
<name>A0AAN9URQ4_9PEZI</name>
<evidence type="ECO:0000256" key="1">
    <source>
        <dbReference type="ARBA" id="ARBA00004167"/>
    </source>
</evidence>
<dbReference type="Proteomes" id="UP001320420">
    <property type="component" value="Unassembled WGS sequence"/>
</dbReference>
<feature type="domain" description="J" evidence="7">
    <location>
        <begin position="49"/>
        <end position="116"/>
    </location>
</feature>
<dbReference type="InterPro" id="IPR015399">
    <property type="entry name" value="DUF1977_DnaJ-like"/>
</dbReference>
<dbReference type="InterPro" id="IPR036869">
    <property type="entry name" value="J_dom_sf"/>
</dbReference>
<dbReference type="Gene3D" id="1.10.287.110">
    <property type="entry name" value="DnaJ domain"/>
    <property type="match status" value="1"/>
</dbReference>
<dbReference type="InterPro" id="IPR001623">
    <property type="entry name" value="DnaJ_domain"/>
</dbReference>
<evidence type="ECO:0000256" key="5">
    <source>
        <dbReference type="SAM" id="MobiDB-lite"/>
    </source>
</evidence>
<comment type="caution">
    <text evidence="8">The sequence shown here is derived from an EMBL/GenBank/DDBJ whole genome shotgun (WGS) entry which is preliminary data.</text>
</comment>
<dbReference type="PANTHER" id="PTHR43908:SF3">
    <property type="entry name" value="AT29763P-RELATED"/>
    <property type="match status" value="1"/>
</dbReference>
<feature type="transmembrane region" description="Helical" evidence="6">
    <location>
        <begin position="238"/>
        <end position="257"/>
    </location>
</feature>
<feature type="compositionally biased region" description="Low complexity" evidence="5">
    <location>
        <begin position="1"/>
        <end position="16"/>
    </location>
</feature>
<reference evidence="8 9" key="1">
    <citation type="submission" date="2024-02" db="EMBL/GenBank/DDBJ databases">
        <title>De novo assembly and annotation of 12 fungi associated with fruit tree decline syndrome in Ontario, Canada.</title>
        <authorList>
            <person name="Sulman M."/>
            <person name="Ellouze W."/>
            <person name="Ilyukhin E."/>
        </authorList>
    </citation>
    <scope>NUCLEOTIDE SEQUENCE [LARGE SCALE GENOMIC DNA]</scope>
    <source>
        <strain evidence="8 9">M11/M66-122</strain>
    </source>
</reference>
<dbReference type="GO" id="GO:0005789">
    <property type="term" value="C:endoplasmic reticulum membrane"/>
    <property type="evidence" value="ECO:0007669"/>
    <property type="project" value="TreeGrafter"/>
</dbReference>
<keyword evidence="4 6" id="KW-0472">Membrane</keyword>
<dbReference type="SUPFAM" id="SSF46565">
    <property type="entry name" value="Chaperone J-domain"/>
    <property type="match status" value="1"/>
</dbReference>
<dbReference type="InterPro" id="IPR051100">
    <property type="entry name" value="DnaJ_subfamily_B/C"/>
</dbReference>
<evidence type="ECO:0000313" key="9">
    <source>
        <dbReference type="Proteomes" id="UP001320420"/>
    </source>
</evidence>
<dbReference type="EMBL" id="JAKJXP020000025">
    <property type="protein sequence ID" value="KAK7753840.1"/>
    <property type="molecule type" value="Genomic_DNA"/>
</dbReference>
<dbReference type="PRINTS" id="PR00625">
    <property type="entry name" value="JDOMAIN"/>
</dbReference>
<feature type="region of interest" description="Disordered" evidence="5">
    <location>
        <begin position="1"/>
        <end position="32"/>
    </location>
</feature>